<name>A0A8K0TFN6_9PEZI</name>
<comment type="caution">
    <text evidence="2">The sequence shown here is derived from an EMBL/GenBank/DDBJ whole genome shotgun (WGS) entry which is preliminary data.</text>
</comment>
<evidence type="ECO:0000313" key="3">
    <source>
        <dbReference type="Proteomes" id="UP000813385"/>
    </source>
</evidence>
<dbReference type="EMBL" id="JAGPXD010000003">
    <property type="protein sequence ID" value="KAH7362735.1"/>
    <property type="molecule type" value="Genomic_DNA"/>
</dbReference>
<gene>
    <name evidence="2" type="ORF">B0T11DRAFT_281334</name>
</gene>
<sequence length="81" mass="8746">MVRYFLHKASLFLGSVQLFPLCSGAVEGKRGSPLGTSIADVGQPRHVEGRRETTRIDSRCLSNRSVLWLACCPAKGVVVCG</sequence>
<reference evidence="2" key="1">
    <citation type="journal article" date="2021" name="Nat. Commun.">
        <title>Genetic determinants of endophytism in the Arabidopsis root mycobiome.</title>
        <authorList>
            <person name="Mesny F."/>
            <person name="Miyauchi S."/>
            <person name="Thiergart T."/>
            <person name="Pickel B."/>
            <person name="Atanasova L."/>
            <person name="Karlsson M."/>
            <person name="Huettel B."/>
            <person name="Barry K.W."/>
            <person name="Haridas S."/>
            <person name="Chen C."/>
            <person name="Bauer D."/>
            <person name="Andreopoulos W."/>
            <person name="Pangilinan J."/>
            <person name="LaButti K."/>
            <person name="Riley R."/>
            <person name="Lipzen A."/>
            <person name="Clum A."/>
            <person name="Drula E."/>
            <person name="Henrissat B."/>
            <person name="Kohler A."/>
            <person name="Grigoriev I.V."/>
            <person name="Martin F.M."/>
            <person name="Hacquard S."/>
        </authorList>
    </citation>
    <scope>NUCLEOTIDE SEQUENCE</scope>
    <source>
        <strain evidence="2">MPI-CAGE-AT-0016</strain>
    </source>
</reference>
<organism evidence="2 3">
    <name type="scientific">Plectosphaerella cucumerina</name>
    <dbReference type="NCBI Taxonomy" id="40658"/>
    <lineage>
        <taxon>Eukaryota</taxon>
        <taxon>Fungi</taxon>
        <taxon>Dikarya</taxon>
        <taxon>Ascomycota</taxon>
        <taxon>Pezizomycotina</taxon>
        <taxon>Sordariomycetes</taxon>
        <taxon>Hypocreomycetidae</taxon>
        <taxon>Glomerellales</taxon>
        <taxon>Plectosphaerellaceae</taxon>
        <taxon>Plectosphaerella</taxon>
    </lineage>
</organism>
<evidence type="ECO:0000256" key="1">
    <source>
        <dbReference type="SAM" id="SignalP"/>
    </source>
</evidence>
<keyword evidence="1" id="KW-0732">Signal</keyword>
<keyword evidence="3" id="KW-1185">Reference proteome</keyword>
<proteinExistence type="predicted"/>
<feature type="signal peptide" evidence="1">
    <location>
        <begin position="1"/>
        <end position="24"/>
    </location>
</feature>
<accession>A0A8K0TFN6</accession>
<dbReference type="AlphaFoldDB" id="A0A8K0TFN6"/>
<feature type="chain" id="PRO_5035465499" description="Secreted protein" evidence="1">
    <location>
        <begin position="25"/>
        <end position="81"/>
    </location>
</feature>
<dbReference type="Proteomes" id="UP000813385">
    <property type="component" value="Unassembled WGS sequence"/>
</dbReference>
<evidence type="ECO:0000313" key="2">
    <source>
        <dbReference type="EMBL" id="KAH7362735.1"/>
    </source>
</evidence>
<protein>
    <recommendedName>
        <fullName evidence="4">Secreted protein</fullName>
    </recommendedName>
</protein>
<evidence type="ECO:0008006" key="4">
    <source>
        <dbReference type="Google" id="ProtNLM"/>
    </source>
</evidence>